<keyword evidence="1" id="KW-0472">Membrane</keyword>
<feature type="transmembrane region" description="Helical" evidence="1">
    <location>
        <begin position="70"/>
        <end position="92"/>
    </location>
</feature>
<feature type="domain" description="Membrane iron-sulfur containing protein FtrD-like" evidence="2">
    <location>
        <begin position="344"/>
        <end position="442"/>
    </location>
</feature>
<comment type="caution">
    <text evidence="3">The sequence shown here is derived from an EMBL/GenBank/DDBJ whole genome shotgun (WGS) entry which is preliminary data.</text>
</comment>
<feature type="transmembrane region" description="Helical" evidence="1">
    <location>
        <begin position="226"/>
        <end position="249"/>
    </location>
</feature>
<dbReference type="EMBL" id="MWWR01000017">
    <property type="protein sequence ID" value="OZG50487.1"/>
    <property type="molecule type" value="Genomic_DNA"/>
</dbReference>
<evidence type="ECO:0000313" key="3">
    <source>
        <dbReference type="EMBL" id="OZG50487.1"/>
    </source>
</evidence>
<dbReference type="OrthoDB" id="9792533at2"/>
<dbReference type="Proteomes" id="UP000216725">
    <property type="component" value="Unassembled WGS sequence"/>
</dbReference>
<reference evidence="3 4" key="1">
    <citation type="journal article" date="2017" name="BMC Genomics">
        <title>Comparative genomic and phylogenomic analyses of the Bifidobacteriaceae family.</title>
        <authorList>
            <person name="Lugli G.A."/>
            <person name="Milani C."/>
            <person name="Turroni F."/>
            <person name="Duranti S."/>
            <person name="Mancabelli L."/>
            <person name="Mangifesta M."/>
            <person name="Ferrario C."/>
            <person name="Modesto M."/>
            <person name="Mattarelli P."/>
            <person name="Jiri K."/>
            <person name="van Sinderen D."/>
            <person name="Ventura M."/>
        </authorList>
    </citation>
    <scope>NUCLEOTIDE SEQUENCE [LARGE SCALE GENOMIC DNA]</scope>
    <source>
        <strain evidence="3 4">DSM 24742</strain>
    </source>
</reference>
<feature type="transmembrane region" description="Helical" evidence="1">
    <location>
        <begin position="145"/>
        <end position="167"/>
    </location>
</feature>
<dbReference type="CDD" id="cd08368">
    <property type="entry name" value="LIM"/>
    <property type="match status" value="1"/>
</dbReference>
<dbReference type="InterPro" id="IPR018758">
    <property type="entry name" value="FtrD-like"/>
</dbReference>
<gene>
    <name evidence="3" type="ORF">PSRA_1517</name>
</gene>
<evidence type="ECO:0000259" key="2">
    <source>
        <dbReference type="Pfam" id="PF10080"/>
    </source>
</evidence>
<keyword evidence="1" id="KW-0812">Transmembrane</keyword>
<protein>
    <recommendedName>
        <fullName evidence="2">Membrane iron-sulfur containing protein FtrD-like domain-containing protein</fullName>
    </recommendedName>
</protein>
<dbReference type="RefSeq" id="WP_094661313.1">
    <property type="nucleotide sequence ID" value="NZ_MWWR01000017.1"/>
</dbReference>
<feature type="transmembrane region" description="Helical" evidence="1">
    <location>
        <begin position="12"/>
        <end position="28"/>
    </location>
</feature>
<keyword evidence="4" id="KW-1185">Reference proteome</keyword>
<keyword evidence="1" id="KW-1133">Transmembrane helix</keyword>
<evidence type="ECO:0000313" key="4">
    <source>
        <dbReference type="Proteomes" id="UP000216725"/>
    </source>
</evidence>
<evidence type="ECO:0000256" key="1">
    <source>
        <dbReference type="SAM" id="Phobius"/>
    </source>
</evidence>
<feature type="transmembrane region" description="Helical" evidence="1">
    <location>
        <begin position="104"/>
        <end position="125"/>
    </location>
</feature>
<dbReference type="Pfam" id="PF10080">
    <property type="entry name" value="FtrD-like"/>
    <property type="match status" value="1"/>
</dbReference>
<accession>A0A261EUH7</accession>
<feature type="transmembrane region" description="Helical" evidence="1">
    <location>
        <begin position="179"/>
        <end position="197"/>
    </location>
</feature>
<organism evidence="3 4">
    <name type="scientific">Pseudoscardovia radai</name>
    <dbReference type="NCBI Taxonomy" id="987066"/>
    <lineage>
        <taxon>Bacteria</taxon>
        <taxon>Bacillati</taxon>
        <taxon>Actinomycetota</taxon>
        <taxon>Actinomycetes</taxon>
        <taxon>Bifidobacteriales</taxon>
        <taxon>Bifidobacteriaceae</taxon>
        <taxon>Pseudoscardovia</taxon>
    </lineage>
</organism>
<sequence length="445" mass="47444">MLAQFIQACQGTLAPALVAMVFSALLGVDEGGDRPRSARWRLYGFLVGLAAAIVFAAVRGTGALNQRTVVTVPTLWACLVADALALAVVFVSRRAVAGWRDHPAVLDACNLVAAGAIALTAFRALPGVILQLTNFIETGQPVFTSAMLLRALGFLFGIGLAVGTAVLARSLYASVPRGVFVLCAALLELVMLAQHLTDLLKVLQSVRRVRLHGAAFRLLAVLVNHATWFALAQVAVFLIAVVTAIVSGIRMSPAGPISPRDFRYLPGIPRVLAYGGEPNEAIVRRRRKFRRHAIACAVWTLVASVGVTVALTYGVAATQRVITLSDPEPYQVSEGTITIPYTQVEDGHLHRFQYTAADGTVMRFIIIRKNGNSYGVGLDACANCGDAGYYEKDGKIICKKCDVAINLATIGFKGGCNPIPFDYTSQDGAIQIQTTTLDALSGNFS</sequence>
<proteinExistence type="predicted"/>
<feature type="transmembrane region" description="Helical" evidence="1">
    <location>
        <begin position="293"/>
        <end position="316"/>
    </location>
</feature>
<dbReference type="AlphaFoldDB" id="A0A261EUH7"/>
<feature type="transmembrane region" description="Helical" evidence="1">
    <location>
        <begin position="40"/>
        <end position="58"/>
    </location>
</feature>
<name>A0A261EUH7_9BIFI</name>